<dbReference type="Proteomes" id="UP000019335">
    <property type="component" value="Unassembled WGS sequence"/>
</dbReference>
<dbReference type="EMBL" id="AZIL01002277">
    <property type="protein sequence ID" value="EWM22136.1"/>
    <property type="molecule type" value="Genomic_DNA"/>
</dbReference>
<keyword evidence="2" id="KW-1185">Reference proteome</keyword>
<organism evidence="1 2">
    <name type="scientific">Nannochloropsis gaditana</name>
    <dbReference type="NCBI Taxonomy" id="72520"/>
    <lineage>
        <taxon>Eukaryota</taxon>
        <taxon>Sar</taxon>
        <taxon>Stramenopiles</taxon>
        <taxon>Ochrophyta</taxon>
        <taxon>Eustigmatophyceae</taxon>
        <taxon>Eustigmatales</taxon>
        <taxon>Monodopsidaceae</taxon>
        <taxon>Nannochloropsis</taxon>
    </lineage>
</organism>
<gene>
    <name evidence="1" type="ORF">Naga_100060g5</name>
</gene>
<comment type="caution">
    <text evidence="1">The sequence shown here is derived from an EMBL/GenBank/DDBJ whole genome shotgun (WGS) entry which is preliminary data.</text>
</comment>
<dbReference type="GO" id="GO:0007034">
    <property type="term" value="P:vacuolar transport"/>
    <property type="evidence" value="ECO:0007669"/>
    <property type="project" value="InterPro"/>
</dbReference>
<reference evidence="1 2" key="1">
    <citation type="journal article" date="2014" name="Mol. Plant">
        <title>Chromosome Scale Genome Assembly and Transcriptome Profiling of Nannochloropsis gaditana in Nitrogen Depletion.</title>
        <authorList>
            <person name="Corteggiani Carpinelli E."/>
            <person name="Telatin A."/>
            <person name="Vitulo N."/>
            <person name="Forcato C."/>
            <person name="D'Angelo M."/>
            <person name="Schiavon R."/>
            <person name="Vezzi A."/>
            <person name="Giacometti G.M."/>
            <person name="Morosinotto T."/>
            <person name="Valle G."/>
        </authorList>
    </citation>
    <scope>NUCLEOTIDE SEQUENCE [LARGE SCALE GENOMIC DNA]</scope>
    <source>
        <strain evidence="1 2">B-31</strain>
    </source>
</reference>
<dbReference type="InterPro" id="IPR005024">
    <property type="entry name" value="Snf7_fam"/>
</dbReference>
<dbReference type="Gene3D" id="6.10.140.1230">
    <property type="match status" value="1"/>
</dbReference>
<evidence type="ECO:0000313" key="2">
    <source>
        <dbReference type="Proteomes" id="UP000019335"/>
    </source>
</evidence>
<proteinExistence type="predicted"/>
<evidence type="ECO:0000313" key="1">
    <source>
        <dbReference type="EMBL" id="EWM22136.1"/>
    </source>
</evidence>
<protein>
    <submittedName>
        <fullName evidence="1">Snf7 family protein</fullName>
    </submittedName>
</protein>
<dbReference type="OrthoDB" id="2329734at2759"/>
<sequence length="279" mass="31597">MAFWLPFRCCMKHIIQYTGPPPWPETGGENLDLPHRLPSCLDSTLTALLSVAYPYVRDTMEFFGFGKKVEPMEEAKKLKRSIGREIRSVDRTLIHIEREERKIVKEIQKLAKQGETRRGALTILAKDLVRSRKTREKMVGGKAMLASVQMQIQMQMSTIKVAGCMQKSADVLKTLNALVKIPELSKVCQEMAREMERAGLVEEMVGDAMDSVDVTDEDEVDMEVQKVLEELAFNMMSDAPVEPMKAVQEAGEAVGEEAGMDEEREEMELKKMKERLNAL</sequence>
<dbReference type="AlphaFoldDB" id="W7TP08"/>
<dbReference type="Pfam" id="PF03357">
    <property type="entry name" value="Snf7"/>
    <property type="match status" value="1"/>
</dbReference>
<dbReference type="PANTHER" id="PTHR10476">
    <property type="entry name" value="CHARGED MULTIVESICULAR BODY PROTEIN"/>
    <property type="match status" value="1"/>
</dbReference>
<accession>W7TP08</accession>
<name>W7TP08_9STRA</name>